<keyword evidence="2" id="KW-1185">Reference proteome</keyword>
<gene>
    <name evidence="1" type="ORF">Pfra01_001776700</name>
</gene>
<sequence length="181" mass="19607">MAAPDRSLLAMMDEAQQRLQHLEISCRQILNPEVSSGVASPAAASTSDTKLLQLQVAQLRTQLLAAVSRREDEDLAFRQAAQYAAAKGVANAVLHTLFDQAHGGKVAVLKAYLDSGSVPTRDGLRHWRLDLRTIRNDAGATLLHVAVGVSMARQSVKVKLVHLLVDRVGFDPNVRDVVGLQ</sequence>
<dbReference type="AlphaFoldDB" id="A0A9W6XWD4"/>
<evidence type="ECO:0000313" key="2">
    <source>
        <dbReference type="Proteomes" id="UP001165121"/>
    </source>
</evidence>
<dbReference type="OrthoDB" id="194358at2759"/>
<name>A0A9W6XWD4_9STRA</name>
<dbReference type="EMBL" id="BSXT01002140">
    <property type="protein sequence ID" value="GMF47279.1"/>
    <property type="molecule type" value="Genomic_DNA"/>
</dbReference>
<organism evidence="1 2">
    <name type="scientific">Phytophthora fragariaefolia</name>
    <dbReference type="NCBI Taxonomy" id="1490495"/>
    <lineage>
        <taxon>Eukaryota</taxon>
        <taxon>Sar</taxon>
        <taxon>Stramenopiles</taxon>
        <taxon>Oomycota</taxon>
        <taxon>Peronosporomycetes</taxon>
        <taxon>Peronosporales</taxon>
        <taxon>Peronosporaceae</taxon>
        <taxon>Phytophthora</taxon>
    </lineage>
</organism>
<accession>A0A9W6XWD4</accession>
<reference evidence="1" key="1">
    <citation type="submission" date="2023-04" db="EMBL/GenBank/DDBJ databases">
        <title>Phytophthora fragariaefolia NBRC 109709.</title>
        <authorList>
            <person name="Ichikawa N."/>
            <person name="Sato H."/>
            <person name="Tonouchi N."/>
        </authorList>
    </citation>
    <scope>NUCLEOTIDE SEQUENCE</scope>
    <source>
        <strain evidence="1">NBRC 109709</strain>
    </source>
</reference>
<evidence type="ECO:0000313" key="1">
    <source>
        <dbReference type="EMBL" id="GMF47279.1"/>
    </source>
</evidence>
<proteinExistence type="predicted"/>
<protein>
    <submittedName>
        <fullName evidence="1">Unnamed protein product</fullName>
    </submittedName>
</protein>
<comment type="caution">
    <text evidence="1">The sequence shown here is derived from an EMBL/GenBank/DDBJ whole genome shotgun (WGS) entry which is preliminary data.</text>
</comment>
<dbReference type="Proteomes" id="UP001165121">
    <property type="component" value="Unassembled WGS sequence"/>
</dbReference>